<dbReference type="GeneID" id="28857386"/>
<reference evidence="2 3" key="1">
    <citation type="journal article" date="2016" name="PLoS Pathog.">
        <title>Biosynthesis of antibiotic leucinostatins in bio-control fungus Purpureocillium lilacinum and their inhibition on phytophthora revealed by genome mining.</title>
        <authorList>
            <person name="Wang G."/>
            <person name="Liu Z."/>
            <person name="Lin R."/>
            <person name="Li E."/>
            <person name="Mao Z."/>
            <person name="Ling J."/>
            <person name="Yang Y."/>
            <person name="Yin W.B."/>
            <person name="Xie B."/>
        </authorList>
    </citation>
    <scope>NUCLEOTIDE SEQUENCE [LARGE SCALE GENOMIC DNA]</scope>
    <source>
        <strain evidence="2">170</strain>
    </source>
</reference>
<organism evidence="2 3">
    <name type="scientific">Pochonia chlamydosporia 170</name>
    <dbReference type="NCBI Taxonomy" id="1380566"/>
    <lineage>
        <taxon>Eukaryota</taxon>
        <taxon>Fungi</taxon>
        <taxon>Dikarya</taxon>
        <taxon>Ascomycota</taxon>
        <taxon>Pezizomycotina</taxon>
        <taxon>Sordariomycetes</taxon>
        <taxon>Hypocreomycetidae</taxon>
        <taxon>Hypocreales</taxon>
        <taxon>Clavicipitaceae</taxon>
        <taxon>Pochonia</taxon>
    </lineage>
</organism>
<dbReference type="EMBL" id="LSBJ02000002">
    <property type="protein sequence ID" value="OAQ70993.1"/>
    <property type="molecule type" value="Genomic_DNA"/>
</dbReference>
<comment type="caution">
    <text evidence="2">The sequence shown here is derived from an EMBL/GenBank/DDBJ whole genome shotgun (WGS) entry which is preliminary data.</text>
</comment>
<dbReference type="KEGG" id="pchm:VFPPC_15639"/>
<sequence>MSNSMAMFWRATPDVASCSRLSRIRPVTPLASNHDSNASRHHATSTWTHDAARTSVLRDFLVAAVQDQGRKKPSSKPSFTWCGDV</sequence>
<protein>
    <submittedName>
        <fullName evidence="2">Uncharacterized protein</fullName>
    </submittedName>
</protein>
<feature type="region of interest" description="Disordered" evidence="1">
    <location>
        <begin position="29"/>
        <end position="48"/>
    </location>
</feature>
<accession>A0A179G0Y7</accession>
<gene>
    <name evidence="2" type="ORF">VFPPC_15639</name>
</gene>
<dbReference type="Proteomes" id="UP000078397">
    <property type="component" value="Unassembled WGS sequence"/>
</dbReference>
<proteinExistence type="predicted"/>
<evidence type="ECO:0000313" key="3">
    <source>
        <dbReference type="Proteomes" id="UP000078397"/>
    </source>
</evidence>
<feature type="region of interest" description="Disordered" evidence="1">
    <location>
        <begin position="66"/>
        <end position="85"/>
    </location>
</feature>
<evidence type="ECO:0000256" key="1">
    <source>
        <dbReference type="SAM" id="MobiDB-lite"/>
    </source>
</evidence>
<dbReference type="RefSeq" id="XP_018147530.1">
    <property type="nucleotide sequence ID" value="XM_018293392.1"/>
</dbReference>
<name>A0A179G0Y7_METCM</name>
<keyword evidence="3" id="KW-1185">Reference proteome</keyword>
<dbReference type="AlphaFoldDB" id="A0A179G0Y7"/>
<evidence type="ECO:0000313" key="2">
    <source>
        <dbReference type="EMBL" id="OAQ70993.1"/>
    </source>
</evidence>